<evidence type="ECO:0000313" key="9">
    <source>
        <dbReference type="EMBL" id="KAF7347947.1"/>
    </source>
</evidence>
<dbReference type="GO" id="GO:0005737">
    <property type="term" value="C:cytoplasm"/>
    <property type="evidence" value="ECO:0007669"/>
    <property type="project" value="TreeGrafter"/>
</dbReference>
<dbReference type="Proteomes" id="UP000623467">
    <property type="component" value="Unassembled WGS sequence"/>
</dbReference>
<dbReference type="PROSITE" id="PS51192">
    <property type="entry name" value="HELICASE_ATP_BIND_1"/>
    <property type="match status" value="1"/>
</dbReference>
<evidence type="ECO:0000256" key="4">
    <source>
        <dbReference type="PROSITE-ProRule" id="PRU00042"/>
    </source>
</evidence>
<dbReference type="EMBL" id="JACAZH010000017">
    <property type="protein sequence ID" value="KAF7347947.1"/>
    <property type="molecule type" value="Genomic_DNA"/>
</dbReference>
<evidence type="ECO:0000259" key="8">
    <source>
        <dbReference type="PROSITE" id="PS51194"/>
    </source>
</evidence>
<feature type="domain" description="Helicase C-terminal" evidence="8">
    <location>
        <begin position="1103"/>
        <end position="1254"/>
    </location>
</feature>
<feature type="domain" description="C2H2-type" evidence="6">
    <location>
        <begin position="152"/>
        <end position="179"/>
    </location>
</feature>
<feature type="region of interest" description="Disordered" evidence="5">
    <location>
        <begin position="1"/>
        <end position="42"/>
    </location>
</feature>
<name>A0A8H6XX51_9AGAR</name>
<dbReference type="EC" id="5.6.2.4" evidence="3"/>
<dbReference type="PROSITE" id="PS50157">
    <property type="entry name" value="ZINC_FINGER_C2H2_2"/>
    <property type="match status" value="1"/>
</dbReference>
<dbReference type="InterPro" id="IPR001650">
    <property type="entry name" value="Helicase_C-like"/>
</dbReference>
<sequence length="1694" mass="189276">MNPDPPSFPRQSSPPPPSPVRGLGRRQPPTPPLAPRSGIPPSPPNFEALDYVYSPEPTTITDHDAIPLRACSIIITHEFGNPIIVCTNCGTCLTPKTVLEHIRAHSADASFPKNMVGLLEGEFEFVHPPAPIFPPAGRAPVYGLAISETPLYFCARCGHGFAQESTLRSHQSQRSCPRKDGEEDEHFRAYGQKFPFSRSSFSVDVSRLVRRDETAPDAASIYKTTFAPPTDYSSLPVAVQVDTQSLDQFFQREGWHEYIADTPPRIVASRAALPQGQNQEYETWLREYTAEYFQQIVKAIKRHTSQGLMRKMAQVSNLNTQDEFRTLEAATTIEYSREIAYANPDEPYYLLTREQEDNLLSLREILVHPQCNPFLAAPLLHRAVFSLLTEEKEKGNISWFDLTVISFLVARCMGESEFIRSSEIGRVVAKLIWGVRGTVLFQMELDMDTESLKTAEAYARYKKFLTDGEDTVFAYLFNMSVLLKSIRGEEYVEANVHFTDDGGRELSYKGSTVSLDDFAPIPEWFSRDIDIRSLVDDPRNVTAGYSFIDDPRNPFSDLADLYGEWLLSSPERAAQFVNIIDGRIVWKSAPCFRLLRACARARRFLITLKIVGVGPSIRATEISRDLLRNVSGAGVRNLMILYHTLVIVGIQDKTSHKILKKRFTPGAPPLATSLRLIRNLVYLRRFESDLIRFFRGDQEAERYNMYLWPDVRSNISGDVISADLGEATSLHLHLGTKILLYRSIVTAFMRYNFGVQHDLERDEMYDALSHHSTTTSKQHYGLDRASLANAPIKHVEGCITTTIKWQALIGVDKPEPLRLHIGATAHKGVVLLPDVAERLNNGDASGVERIEVHRGDVITKTNLAENMESLFVKLSAAYFPKPPPPPLPGALPPTTSVLVHPSRLAALRKFLNDPKATFRSPKQGEIVEKMIARQRHILAVVPCDFGKTFLGMFVAQMFDKHLVTVWIQPLTGLGEDFKDRAASFGIRVHKYKNSWSVDPSATMVYVSVELAVNDDFLQFLSDLIETRRLARIVFDEFHLLVLAFHYREPMRRICDTFKASTHISLFSGTFPPHLLLDLMEITGIYDWEEIRMPTENPNIAEKYIDGAVKYISDRVKTYRNPADKAMVFCCTCDETDYVAALLNVPPYHSKVDVDDRAATYSAWAKGATKIMVSTTILAEGVNLPVRDVVCIGHAHNALSKKQMTARTARNKTKGRAVFFVPADSEPIRANPSKPFGGEYLIQWAYDKTECRRIKDSLFLDGFAVNCISLEGAELCDNCDRAIRHDIPAPPLPVPTPVARAPAHSDDTASAPRRSAIVQNAPPLERYDGRREGRGGNPAVVSAGVAQRRLRLRWVRARQNDSSVHGKRSALPPQMGRSRLANAAEPDEDEAEIFGISHVERRPTSSQGPPSPPAPESARYDPWGDDDSSTRVMDFSTMTMSVSQSPSRRFPANTSGANGSSEAMRDPSSRSGAVASSSHGPGRQFAPLPRRQENAVASSSKTTLDSTAPSALGRARRALAATTNRAPPAGLAIQINSASIRQAEDAQLKLMKKLKKAMERLRDGCAACWARGSADWDAHDRNGCPKSIEDNFYHRWHKSAMKGAEGVCWQCGIPRKAGHEWVEDVAVCRDEYIIHAALYAFCTDPGDDLWLGDYDATLDFKDFGAFWSWATGVVVLKTQRLHQVFAWMVDQRQLL</sequence>
<gene>
    <name evidence="9" type="ORF">MSAN_01746800</name>
</gene>
<evidence type="ECO:0000256" key="1">
    <source>
        <dbReference type="ARBA" id="ARBA00005446"/>
    </source>
</evidence>
<keyword evidence="4" id="KW-0862">Zinc</keyword>
<accession>A0A8H6XX51</accession>
<comment type="similarity">
    <text evidence="1">Belongs to the helicase family. RecQ subfamily.</text>
</comment>
<dbReference type="GO" id="GO:0005694">
    <property type="term" value="C:chromosome"/>
    <property type="evidence" value="ECO:0007669"/>
    <property type="project" value="TreeGrafter"/>
</dbReference>
<evidence type="ECO:0000256" key="2">
    <source>
        <dbReference type="ARBA" id="ARBA00034617"/>
    </source>
</evidence>
<evidence type="ECO:0000256" key="5">
    <source>
        <dbReference type="SAM" id="MobiDB-lite"/>
    </source>
</evidence>
<feature type="compositionally biased region" description="Polar residues" evidence="5">
    <location>
        <begin position="1435"/>
        <end position="1460"/>
    </location>
</feature>
<dbReference type="PANTHER" id="PTHR13710:SF154">
    <property type="entry name" value="RECQ HELICASE, PUTATIVE (AFU_ORTHOLOGUE AFUA_6G14720)-RELATED"/>
    <property type="match status" value="1"/>
</dbReference>
<feature type="compositionally biased region" description="Polar residues" evidence="5">
    <location>
        <begin position="1494"/>
        <end position="1506"/>
    </location>
</feature>
<comment type="catalytic activity">
    <reaction evidence="2">
        <text>Couples ATP hydrolysis with the unwinding of duplex DNA by translocating in the 3'-5' direction.</text>
        <dbReference type="EC" id="5.6.2.4"/>
    </reaction>
</comment>
<dbReference type="PANTHER" id="PTHR13710">
    <property type="entry name" value="DNA HELICASE RECQ FAMILY MEMBER"/>
    <property type="match status" value="1"/>
</dbReference>
<keyword evidence="4" id="KW-0863">Zinc-finger</keyword>
<organism evidence="9 10">
    <name type="scientific">Mycena sanguinolenta</name>
    <dbReference type="NCBI Taxonomy" id="230812"/>
    <lineage>
        <taxon>Eukaryota</taxon>
        <taxon>Fungi</taxon>
        <taxon>Dikarya</taxon>
        <taxon>Basidiomycota</taxon>
        <taxon>Agaricomycotina</taxon>
        <taxon>Agaricomycetes</taxon>
        <taxon>Agaricomycetidae</taxon>
        <taxon>Agaricales</taxon>
        <taxon>Marasmiineae</taxon>
        <taxon>Mycenaceae</taxon>
        <taxon>Mycena</taxon>
    </lineage>
</organism>
<dbReference type="InterPro" id="IPR027417">
    <property type="entry name" value="P-loop_NTPase"/>
</dbReference>
<keyword evidence="4" id="KW-0479">Metal-binding</keyword>
<evidence type="ECO:0000313" key="10">
    <source>
        <dbReference type="Proteomes" id="UP000623467"/>
    </source>
</evidence>
<dbReference type="GO" id="GO:0009378">
    <property type="term" value="F:four-way junction helicase activity"/>
    <property type="evidence" value="ECO:0007669"/>
    <property type="project" value="TreeGrafter"/>
</dbReference>
<dbReference type="Pfam" id="PF00271">
    <property type="entry name" value="Helicase_C"/>
    <property type="match status" value="1"/>
</dbReference>
<evidence type="ECO:0000256" key="3">
    <source>
        <dbReference type="ARBA" id="ARBA00034808"/>
    </source>
</evidence>
<evidence type="ECO:0000259" key="7">
    <source>
        <dbReference type="PROSITE" id="PS51192"/>
    </source>
</evidence>
<dbReference type="InterPro" id="IPR013087">
    <property type="entry name" value="Znf_C2H2_type"/>
</dbReference>
<reference evidence="9" key="1">
    <citation type="submission" date="2020-05" db="EMBL/GenBank/DDBJ databases">
        <title>Mycena genomes resolve the evolution of fungal bioluminescence.</title>
        <authorList>
            <person name="Tsai I.J."/>
        </authorList>
    </citation>
    <scope>NUCLEOTIDE SEQUENCE</scope>
    <source>
        <strain evidence="9">160909Yilan</strain>
    </source>
</reference>
<comment type="caution">
    <text evidence="9">The sequence shown here is derived from an EMBL/GenBank/DDBJ whole genome shotgun (WGS) entry which is preliminary data.</text>
</comment>
<keyword evidence="10" id="KW-1185">Reference proteome</keyword>
<dbReference type="GO" id="GO:0043138">
    <property type="term" value="F:3'-5' DNA helicase activity"/>
    <property type="evidence" value="ECO:0007669"/>
    <property type="project" value="UniProtKB-EC"/>
</dbReference>
<dbReference type="InterPro" id="IPR014001">
    <property type="entry name" value="Helicase_ATP-bd"/>
</dbReference>
<dbReference type="OrthoDB" id="2507344at2759"/>
<dbReference type="PROSITE" id="PS51194">
    <property type="entry name" value="HELICASE_CTER"/>
    <property type="match status" value="1"/>
</dbReference>
<dbReference type="SUPFAM" id="SSF52540">
    <property type="entry name" value="P-loop containing nucleoside triphosphate hydrolases"/>
    <property type="match status" value="1"/>
</dbReference>
<feature type="compositionally biased region" description="Pro residues" evidence="5">
    <location>
        <begin position="28"/>
        <end position="42"/>
    </location>
</feature>
<feature type="compositionally biased region" description="Low complexity" evidence="5">
    <location>
        <begin position="1468"/>
        <end position="1477"/>
    </location>
</feature>
<evidence type="ECO:0000259" key="6">
    <source>
        <dbReference type="PROSITE" id="PS50157"/>
    </source>
</evidence>
<feature type="region of interest" description="Disordered" evidence="5">
    <location>
        <begin position="1357"/>
        <end position="1510"/>
    </location>
</feature>
<feature type="compositionally biased region" description="Basic and acidic residues" evidence="5">
    <location>
        <begin position="1324"/>
        <end position="1333"/>
    </location>
</feature>
<dbReference type="Gene3D" id="3.40.50.300">
    <property type="entry name" value="P-loop containing nucleotide triphosphate hydrolases"/>
    <property type="match status" value="2"/>
</dbReference>
<feature type="region of interest" description="Disordered" evidence="5">
    <location>
        <begin position="1289"/>
        <end position="1341"/>
    </location>
</feature>
<dbReference type="GO" id="GO:0008270">
    <property type="term" value="F:zinc ion binding"/>
    <property type="evidence" value="ECO:0007669"/>
    <property type="project" value="UniProtKB-KW"/>
</dbReference>
<feature type="compositionally biased region" description="Pro residues" evidence="5">
    <location>
        <begin position="1"/>
        <end position="19"/>
    </location>
</feature>
<protein>
    <recommendedName>
        <fullName evidence="3">DNA 3'-5' helicase</fullName>
        <ecNumber evidence="3">5.6.2.4</ecNumber>
    </recommendedName>
</protein>
<proteinExistence type="inferred from homology"/>
<dbReference type="GO" id="GO:0000724">
    <property type="term" value="P:double-strand break repair via homologous recombination"/>
    <property type="evidence" value="ECO:0007669"/>
    <property type="project" value="TreeGrafter"/>
</dbReference>
<feature type="domain" description="Helicase ATP-binding" evidence="7">
    <location>
        <begin position="928"/>
        <end position="1088"/>
    </location>
</feature>
<dbReference type="SMART" id="SM00490">
    <property type="entry name" value="HELICc"/>
    <property type="match status" value="1"/>
</dbReference>